<feature type="domain" description="Protein kinase" evidence="21">
    <location>
        <begin position="511"/>
        <end position="784"/>
    </location>
</feature>
<evidence type="ECO:0000256" key="1">
    <source>
        <dbReference type="ARBA" id="ARBA00004479"/>
    </source>
</evidence>
<dbReference type="FunFam" id="3.30.200.20:FF:000059">
    <property type="entry name" value="S-receptor-like serine/threonine-protein kinase"/>
    <property type="match status" value="1"/>
</dbReference>
<dbReference type="SUPFAM" id="SSF51110">
    <property type="entry name" value="alpha-D-mannose-specific plant lectins"/>
    <property type="match status" value="2"/>
</dbReference>
<keyword evidence="5 20" id="KW-0812">Transmembrane</keyword>
<dbReference type="Proteomes" id="UP001634007">
    <property type="component" value="Unassembled WGS sequence"/>
</dbReference>
<keyword evidence="8 18" id="KW-0547">Nucleotide-binding</keyword>
<sequence>MANSALRCKHFIRMVATLPFLLALAFIFFTPATAQRQINITLGASLAPNTTTFNSFWLSPSGAFAFGFYQRGDGYAVGVFLPRTPRKTIVWTANRDYPPVPRNSTLRFTSDGRLVLQSTEAQETFVAIPRETAVSASMLDTGNFVLYNSRRDVIWQTFDLPTDTLLAGQHLSPSQQLCSSASESDQSTGLFRLKMQKDGNLVQYPVATADTGEHAYWASGTAGVGDNVTLYLDNDGSLYLLNATGTYVNNITASRGPPKEGIIYLLRIDPDGILRLYLYNATQNADLSKIWWLSDNKCMPKGLCGLNGFCAMNDQNLECKCLPGFGYVNPGNWTSGCERNFTADSCTRADAAPRYTIQPVYNTVWEDTAYADLTFSTNEECQKACLQDCNCEAVIYNAQSCKKMRLPLKYGRRDLNNANILSIKVGETGSNGTGANGFKPEGKKRPSRRDILIAVASSIAFAIVMLAVSVIIVHRNRVWVYERSPKEGFLTTIEDVAPTSYTFENLTKVTGNFSEEIGRGAFGTVYKGTLMKNQHSSKAVAVKKLKEISSDGEREFLAEVKTIGKTHHRNLVRLLGYCHDGENRLLVYEYMSNGSLADVLFKAEHQASWEVKMGIAQNVARGLLYLHEECETQIIHCDIKPQNILIDDNMQAKIADFGLSKLLKPDQTNTTTMIRGTRGYVAPEWHKQLPVTVKADTYSFGVVLLEIICGRRCVDSSLPEEEAILEDWVYHCFEAGELDKLVHYQTIDQKQLERMVKVALWCIREEPALRPSMRKVLLMLEGTVDIPIPPCLTSFPSVI</sequence>
<evidence type="ECO:0000256" key="8">
    <source>
        <dbReference type="ARBA" id="ARBA00022741"/>
    </source>
</evidence>
<dbReference type="PIRSF" id="PIRSF000641">
    <property type="entry name" value="SRK"/>
    <property type="match status" value="1"/>
</dbReference>
<dbReference type="EC" id="2.7.11.1" evidence="18"/>
<keyword evidence="10 18" id="KW-0067">ATP-binding</keyword>
<evidence type="ECO:0000256" key="2">
    <source>
        <dbReference type="ARBA" id="ARBA00022527"/>
    </source>
</evidence>
<keyword evidence="14" id="KW-0675">Receptor</keyword>
<dbReference type="PROSITE" id="PS50927">
    <property type="entry name" value="BULB_LECTIN"/>
    <property type="match status" value="2"/>
</dbReference>
<comment type="catalytic activity">
    <reaction evidence="16 18">
        <text>L-threonyl-[protein] + ATP = O-phospho-L-threonyl-[protein] + ADP + H(+)</text>
        <dbReference type="Rhea" id="RHEA:46608"/>
        <dbReference type="Rhea" id="RHEA-COMP:11060"/>
        <dbReference type="Rhea" id="RHEA-COMP:11605"/>
        <dbReference type="ChEBI" id="CHEBI:15378"/>
        <dbReference type="ChEBI" id="CHEBI:30013"/>
        <dbReference type="ChEBI" id="CHEBI:30616"/>
        <dbReference type="ChEBI" id="CHEBI:61977"/>
        <dbReference type="ChEBI" id="CHEBI:456216"/>
        <dbReference type="EC" id="2.7.11.1"/>
    </reaction>
</comment>
<dbReference type="Gene3D" id="3.30.200.20">
    <property type="entry name" value="Phosphorylase Kinase, domain 1"/>
    <property type="match status" value="1"/>
</dbReference>
<dbReference type="SUPFAM" id="SSF56112">
    <property type="entry name" value="Protein kinase-like (PK-like)"/>
    <property type="match status" value="1"/>
</dbReference>
<evidence type="ECO:0000256" key="12">
    <source>
        <dbReference type="ARBA" id="ARBA00023136"/>
    </source>
</evidence>
<dbReference type="FunFam" id="2.90.10.10:FF:000013">
    <property type="entry name" value="G-type lectin S-receptor-like serine/threonine-protein kinase LECRK1"/>
    <property type="match status" value="1"/>
</dbReference>
<dbReference type="InterPro" id="IPR036426">
    <property type="entry name" value="Bulb-type_lectin_dom_sf"/>
</dbReference>
<gene>
    <name evidence="24" type="ORF">ACJRO7_033483</name>
</gene>
<evidence type="ECO:0000256" key="15">
    <source>
        <dbReference type="ARBA" id="ARBA00023180"/>
    </source>
</evidence>
<dbReference type="FunFam" id="2.90.10.10:FF:000026">
    <property type="entry name" value="Serine/threonine-protein kinase"/>
    <property type="match status" value="1"/>
</dbReference>
<feature type="transmembrane region" description="Helical" evidence="20">
    <location>
        <begin position="451"/>
        <end position="473"/>
    </location>
</feature>
<dbReference type="InterPro" id="IPR017441">
    <property type="entry name" value="Protein_kinase_ATP_BS"/>
</dbReference>
<evidence type="ECO:0000256" key="14">
    <source>
        <dbReference type="ARBA" id="ARBA00023170"/>
    </source>
</evidence>
<dbReference type="InterPro" id="IPR001480">
    <property type="entry name" value="Bulb-type_lectin_dom"/>
</dbReference>
<feature type="domain" description="Bulb-type lectin" evidence="22">
    <location>
        <begin position="162"/>
        <end position="289"/>
    </location>
</feature>
<evidence type="ECO:0000259" key="22">
    <source>
        <dbReference type="PROSITE" id="PS50927"/>
    </source>
</evidence>
<keyword evidence="3" id="KW-0245">EGF-like domain</keyword>
<evidence type="ECO:0000256" key="18">
    <source>
        <dbReference type="PIRNR" id="PIRNR000641"/>
    </source>
</evidence>
<comment type="catalytic activity">
    <reaction evidence="17 18">
        <text>L-seryl-[protein] + ATP = O-phospho-L-seryl-[protein] + ADP + H(+)</text>
        <dbReference type="Rhea" id="RHEA:17989"/>
        <dbReference type="Rhea" id="RHEA-COMP:9863"/>
        <dbReference type="Rhea" id="RHEA-COMP:11604"/>
        <dbReference type="ChEBI" id="CHEBI:15378"/>
        <dbReference type="ChEBI" id="CHEBI:29999"/>
        <dbReference type="ChEBI" id="CHEBI:30616"/>
        <dbReference type="ChEBI" id="CHEBI:83421"/>
        <dbReference type="ChEBI" id="CHEBI:456216"/>
        <dbReference type="EC" id="2.7.11.1"/>
    </reaction>
</comment>
<dbReference type="EMBL" id="JBJKBG010000008">
    <property type="protein sequence ID" value="KAL3728905.1"/>
    <property type="molecule type" value="Genomic_DNA"/>
</dbReference>
<dbReference type="SMART" id="SM00220">
    <property type="entry name" value="S_TKc"/>
    <property type="match status" value="1"/>
</dbReference>
<dbReference type="InterPro" id="IPR003609">
    <property type="entry name" value="Pan_app"/>
</dbReference>
<name>A0ABD3JMW1_EUCGL</name>
<evidence type="ECO:0000256" key="17">
    <source>
        <dbReference type="ARBA" id="ARBA00048679"/>
    </source>
</evidence>
<keyword evidence="4 18" id="KW-0808">Transferase</keyword>
<dbReference type="InterPro" id="IPR024171">
    <property type="entry name" value="SRK-like_kinase"/>
</dbReference>
<feature type="domain" description="Bulb-type lectin" evidence="22">
    <location>
        <begin position="43"/>
        <end position="159"/>
    </location>
</feature>
<dbReference type="InterPro" id="IPR000858">
    <property type="entry name" value="S_locus_glycoprot_dom"/>
</dbReference>
<dbReference type="PROSITE" id="PS50948">
    <property type="entry name" value="PAN"/>
    <property type="match status" value="1"/>
</dbReference>
<dbReference type="PROSITE" id="PS50011">
    <property type="entry name" value="PROTEIN_KINASE_DOM"/>
    <property type="match status" value="1"/>
</dbReference>
<dbReference type="InterPro" id="IPR008271">
    <property type="entry name" value="Ser/Thr_kinase_AS"/>
</dbReference>
<feature type="binding site" evidence="19">
    <location>
        <position position="544"/>
    </location>
    <ligand>
        <name>ATP</name>
        <dbReference type="ChEBI" id="CHEBI:30616"/>
    </ligand>
</feature>
<reference evidence="24 25" key="1">
    <citation type="submission" date="2024-11" db="EMBL/GenBank/DDBJ databases">
        <title>Chromosome-level genome assembly of Eucalyptus globulus Labill. provides insights into its genome evolution.</title>
        <authorList>
            <person name="Li X."/>
        </authorList>
    </citation>
    <scope>NUCLEOTIDE SEQUENCE [LARGE SCALE GENOMIC DNA]</scope>
    <source>
        <strain evidence="24">CL2024</strain>
        <tissue evidence="24">Fresh tender leaves</tissue>
    </source>
</reference>
<evidence type="ECO:0000256" key="20">
    <source>
        <dbReference type="SAM" id="Phobius"/>
    </source>
</evidence>
<evidence type="ECO:0000313" key="25">
    <source>
        <dbReference type="Proteomes" id="UP001634007"/>
    </source>
</evidence>
<evidence type="ECO:0000256" key="11">
    <source>
        <dbReference type="ARBA" id="ARBA00022989"/>
    </source>
</evidence>
<evidence type="ECO:0000256" key="5">
    <source>
        <dbReference type="ARBA" id="ARBA00022692"/>
    </source>
</evidence>
<dbReference type="Gene3D" id="2.90.10.10">
    <property type="entry name" value="Bulb-type lectin domain"/>
    <property type="match status" value="2"/>
</dbReference>
<dbReference type="CDD" id="cd14066">
    <property type="entry name" value="STKc_IRAK"/>
    <property type="match status" value="1"/>
</dbReference>
<dbReference type="PROSITE" id="PS00108">
    <property type="entry name" value="PROTEIN_KINASE_ST"/>
    <property type="match status" value="1"/>
</dbReference>
<keyword evidence="7" id="KW-0430">Lectin</keyword>
<comment type="subcellular location">
    <subcellularLocation>
        <location evidence="1">Membrane</location>
        <topology evidence="1">Single-pass type I membrane protein</topology>
    </subcellularLocation>
</comment>
<organism evidence="24 25">
    <name type="scientific">Eucalyptus globulus</name>
    <name type="common">Tasmanian blue gum</name>
    <dbReference type="NCBI Taxonomy" id="34317"/>
    <lineage>
        <taxon>Eukaryota</taxon>
        <taxon>Viridiplantae</taxon>
        <taxon>Streptophyta</taxon>
        <taxon>Embryophyta</taxon>
        <taxon>Tracheophyta</taxon>
        <taxon>Spermatophyta</taxon>
        <taxon>Magnoliopsida</taxon>
        <taxon>eudicotyledons</taxon>
        <taxon>Gunneridae</taxon>
        <taxon>Pentapetalae</taxon>
        <taxon>rosids</taxon>
        <taxon>malvids</taxon>
        <taxon>Myrtales</taxon>
        <taxon>Myrtaceae</taxon>
        <taxon>Myrtoideae</taxon>
        <taxon>Eucalypteae</taxon>
        <taxon>Eucalyptus</taxon>
    </lineage>
</organism>
<keyword evidence="13" id="KW-1015">Disulfide bond</keyword>
<dbReference type="InterPro" id="IPR011009">
    <property type="entry name" value="Kinase-like_dom_sf"/>
</dbReference>
<dbReference type="SMART" id="SM00108">
    <property type="entry name" value="B_lectin"/>
    <property type="match status" value="2"/>
</dbReference>
<comment type="caution">
    <text evidence="24">The sequence shown here is derived from an EMBL/GenBank/DDBJ whole genome shotgun (WGS) entry which is preliminary data.</text>
</comment>
<evidence type="ECO:0000256" key="10">
    <source>
        <dbReference type="ARBA" id="ARBA00022840"/>
    </source>
</evidence>
<dbReference type="PROSITE" id="PS00107">
    <property type="entry name" value="PROTEIN_KINASE_ATP"/>
    <property type="match status" value="1"/>
</dbReference>
<keyword evidence="6" id="KW-0732">Signal</keyword>
<dbReference type="InterPro" id="IPR000719">
    <property type="entry name" value="Prot_kinase_dom"/>
</dbReference>
<keyword evidence="12 20" id="KW-0472">Membrane</keyword>
<evidence type="ECO:0000256" key="7">
    <source>
        <dbReference type="ARBA" id="ARBA00022734"/>
    </source>
</evidence>
<dbReference type="AlphaFoldDB" id="A0ABD3JMW1"/>
<dbReference type="GO" id="GO:0030246">
    <property type="term" value="F:carbohydrate binding"/>
    <property type="evidence" value="ECO:0007669"/>
    <property type="project" value="UniProtKB-KW"/>
</dbReference>
<protein>
    <recommendedName>
        <fullName evidence="18">Receptor-like serine/threonine-protein kinase</fullName>
        <ecNumber evidence="18">2.7.11.1</ecNumber>
    </recommendedName>
</protein>
<keyword evidence="2 18" id="KW-0723">Serine/threonine-protein kinase</keyword>
<dbReference type="GO" id="GO:0004674">
    <property type="term" value="F:protein serine/threonine kinase activity"/>
    <property type="evidence" value="ECO:0007669"/>
    <property type="project" value="UniProtKB-KW"/>
</dbReference>
<dbReference type="Gene3D" id="1.10.510.10">
    <property type="entry name" value="Transferase(Phosphotransferase) domain 1"/>
    <property type="match status" value="1"/>
</dbReference>
<keyword evidence="15" id="KW-0325">Glycoprotein</keyword>
<evidence type="ECO:0000256" key="13">
    <source>
        <dbReference type="ARBA" id="ARBA00023157"/>
    </source>
</evidence>
<evidence type="ECO:0000256" key="3">
    <source>
        <dbReference type="ARBA" id="ARBA00022536"/>
    </source>
</evidence>
<keyword evidence="11 20" id="KW-1133">Transmembrane helix</keyword>
<dbReference type="InterPro" id="IPR051343">
    <property type="entry name" value="G-type_lectin_kinases/EP1-like"/>
</dbReference>
<dbReference type="GO" id="GO:0016020">
    <property type="term" value="C:membrane"/>
    <property type="evidence" value="ECO:0007669"/>
    <property type="project" value="UniProtKB-SubCell"/>
</dbReference>
<evidence type="ECO:0000256" key="6">
    <source>
        <dbReference type="ARBA" id="ARBA00022729"/>
    </source>
</evidence>
<dbReference type="PANTHER" id="PTHR47976:SF7">
    <property type="entry name" value="RECEPTOR-LIKE SERINE_THREONINE-PROTEIN KINASE"/>
    <property type="match status" value="1"/>
</dbReference>
<dbReference type="Pfam" id="PF01453">
    <property type="entry name" value="B_lectin"/>
    <property type="match status" value="1"/>
</dbReference>
<dbReference type="PANTHER" id="PTHR47976">
    <property type="entry name" value="G-TYPE LECTIN S-RECEPTOR-LIKE SERINE/THREONINE-PROTEIN KINASE SD2-5"/>
    <property type="match status" value="1"/>
</dbReference>
<dbReference type="Pfam" id="PF00954">
    <property type="entry name" value="S_locus_glycop"/>
    <property type="match status" value="1"/>
</dbReference>
<accession>A0ABD3JMW1</accession>
<evidence type="ECO:0000256" key="19">
    <source>
        <dbReference type="PROSITE-ProRule" id="PRU10141"/>
    </source>
</evidence>
<evidence type="ECO:0000256" key="4">
    <source>
        <dbReference type="ARBA" id="ARBA00022679"/>
    </source>
</evidence>
<keyword evidence="25" id="KW-1185">Reference proteome</keyword>
<feature type="domain" description="Apple" evidence="23">
    <location>
        <begin position="346"/>
        <end position="425"/>
    </location>
</feature>
<dbReference type="GO" id="GO:0005524">
    <property type="term" value="F:ATP binding"/>
    <property type="evidence" value="ECO:0007669"/>
    <property type="project" value="UniProtKB-UniRule"/>
</dbReference>
<evidence type="ECO:0000259" key="23">
    <source>
        <dbReference type="PROSITE" id="PS50948"/>
    </source>
</evidence>
<dbReference type="Pfam" id="PF00069">
    <property type="entry name" value="Pkinase"/>
    <property type="match status" value="1"/>
</dbReference>
<evidence type="ECO:0000256" key="9">
    <source>
        <dbReference type="ARBA" id="ARBA00022777"/>
    </source>
</evidence>
<dbReference type="FunFam" id="1.10.510.10:FF:000237">
    <property type="entry name" value="G-type lectin S-receptor-like serine/threonine-protein kinase"/>
    <property type="match status" value="1"/>
</dbReference>
<keyword evidence="9 18" id="KW-0418">Kinase</keyword>
<evidence type="ECO:0000256" key="16">
    <source>
        <dbReference type="ARBA" id="ARBA00047899"/>
    </source>
</evidence>
<comment type="similarity">
    <text evidence="18">Belongs to the protein kinase superfamily. Ser/Thr protein kinase family.</text>
</comment>
<evidence type="ECO:0000259" key="21">
    <source>
        <dbReference type="PROSITE" id="PS50011"/>
    </source>
</evidence>
<proteinExistence type="inferred from homology"/>
<evidence type="ECO:0000313" key="24">
    <source>
        <dbReference type="EMBL" id="KAL3728905.1"/>
    </source>
</evidence>